<dbReference type="EMBL" id="JACEGD010000022">
    <property type="protein sequence ID" value="MBH5389395.1"/>
    <property type="molecule type" value="Genomic_DNA"/>
</dbReference>
<gene>
    <name evidence="4" type="ORF">H1B27_24360</name>
</gene>
<feature type="compositionally biased region" description="Low complexity" evidence="3">
    <location>
        <begin position="79"/>
        <end position="95"/>
    </location>
</feature>
<dbReference type="InterPro" id="IPR007049">
    <property type="entry name" value="Carb-sel_porin_OprB"/>
</dbReference>
<dbReference type="InterPro" id="IPR052932">
    <property type="entry name" value="OprB_Porin"/>
</dbReference>
<feature type="chain" id="PRO_5044970965" evidence="2">
    <location>
        <begin position="41"/>
        <end position="519"/>
    </location>
</feature>
<sequence>MTVRTRSAAVPVFSTRSIISKTGLATAVCAASLVCSSAFAGAEKISDTRSEAPDEAPGPAIQKQSGAIISIRSRRINRTAPLAAPSAPARATNTPDSRHDRPDKVAETKRREKVDPFAKFDHLREKGIWLNIPGPADTINQDKGGVRSALANLGIGYVGWTQNSLIDNRMPNAAKSTIFNQRYIGESPTFGTVNSMIVTYDLGRFGIPDGQITMGVEQQYWTRKPAGPDRVGINTIAYYQTFFDRTLELKMGYLGNHDEFLGMNPFGPTPVILSQAGMSNNSAPTPALNVRYNLDDRLYNKISIQRSVSPDGQLAHMSENPTGLNWRTANAGILLLDEFGYKNKAAVGSPETWLRAGIGFNDSRYPHLAYPIQPRANANSAYYVAVDRQFWQSDAEGSPARGIYGGFSAMYAPSDVNKVSHYLEVRLYAKGLFSSRPGDQIAIAATNIAWSHFAVDAALAKGDLVHRDSTAIRGRYTARLAPGVYATLGLLYINNPTAITYTRQTGHALNVLVSTSVFF</sequence>
<evidence type="ECO:0000256" key="2">
    <source>
        <dbReference type="RuleBase" id="RU363072"/>
    </source>
</evidence>
<keyword evidence="2" id="KW-0732">Signal</keyword>
<dbReference type="PANTHER" id="PTHR37944:SF1">
    <property type="entry name" value="PORIN B"/>
    <property type="match status" value="1"/>
</dbReference>
<feature type="signal peptide" evidence="2">
    <location>
        <begin position="1"/>
        <end position="40"/>
    </location>
</feature>
<proteinExistence type="inferred from homology"/>
<feature type="compositionally biased region" description="Basic and acidic residues" evidence="3">
    <location>
        <begin position="96"/>
        <end position="110"/>
    </location>
</feature>
<keyword evidence="5" id="KW-1185">Reference proteome</keyword>
<dbReference type="InterPro" id="IPR038673">
    <property type="entry name" value="OprB_sf"/>
</dbReference>
<evidence type="ECO:0000256" key="1">
    <source>
        <dbReference type="ARBA" id="ARBA00008769"/>
    </source>
</evidence>
<dbReference type="PANTHER" id="PTHR37944">
    <property type="entry name" value="PORIN B"/>
    <property type="match status" value="1"/>
</dbReference>
<reference evidence="4 5" key="1">
    <citation type="submission" date="2020-07" db="EMBL/GenBank/DDBJ databases">
        <title>Bradyrhizobium diversity isolated from nodules of indigenous legumes of Western Australia.</title>
        <authorList>
            <person name="Klepa M.S."/>
        </authorList>
    </citation>
    <scope>NUCLEOTIDE SEQUENCE [LARGE SCALE GENOMIC DNA]</scope>
    <source>
        <strain evidence="4 5">CNPSo 4019</strain>
    </source>
</reference>
<dbReference type="Gene3D" id="2.40.160.180">
    <property type="entry name" value="Carbohydrate-selective porin OprB"/>
    <property type="match status" value="1"/>
</dbReference>
<name>A0ABS0P7Y5_9BRAD</name>
<comment type="caution">
    <text evidence="4">The sequence shown here is derived from an EMBL/GenBank/DDBJ whole genome shotgun (WGS) entry which is preliminary data.</text>
</comment>
<dbReference type="Pfam" id="PF04966">
    <property type="entry name" value="OprB"/>
    <property type="match status" value="1"/>
</dbReference>
<evidence type="ECO:0000256" key="3">
    <source>
        <dbReference type="SAM" id="MobiDB-lite"/>
    </source>
</evidence>
<evidence type="ECO:0000313" key="5">
    <source>
        <dbReference type="Proteomes" id="UP001194539"/>
    </source>
</evidence>
<protein>
    <submittedName>
        <fullName evidence="4">Carbohydrate porin</fullName>
    </submittedName>
</protein>
<organism evidence="4 5">
    <name type="scientific">Bradyrhizobium diversitatis</name>
    <dbReference type="NCBI Taxonomy" id="2755406"/>
    <lineage>
        <taxon>Bacteria</taxon>
        <taxon>Pseudomonadati</taxon>
        <taxon>Pseudomonadota</taxon>
        <taxon>Alphaproteobacteria</taxon>
        <taxon>Hyphomicrobiales</taxon>
        <taxon>Nitrobacteraceae</taxon>
        <taxon>Bradyrhizobium</taxon>
    </lineage>
</organism>
<feature type="region of interest" description="Disordered" evidence="3">
    <location>
        <begin position="79"/>
        <end position="110"/>
    </location>
</feature>
<dbReference type="Proteomes" id="UP001194539">
    <property type="component" value="Unassembled WGS sequence"/>
</dbReference>
<evidence type="ECO:0000313" key="4">
    <source>
        <dbReference type="EMBL" id="MBH5389395.1"/>
    </source>
</evidence>
<accession>A0ABS0P7Y5</accession>
<comment type="similarity">
    <text evidence="1 2">Belongs to the OprB family.</text>
</comment>